<dbReference type="GO" id="GO:0006189">
    <property type="term" value="P:'de novo' IMP biosynthetic process"/>
    <property type="evidence" value="ECO:0007669"/>
    <property type="project" value="UniProtKB-UniRule"/>
</dbReference>
<comment type="catalytic activity">
    <reaction evidence="8">
        <text>L-glutamine + H2O = L-glutamate + NH4(+)</text>
        <dbReference type="Rhea" id="RHEA:15889"/>
        <dbReference type="ChEBI" id="CHEBI:15377"/>
        <dbReference type="ChEBI" id="CHEBI:28938"/>
        <dbReference type="ChEBI" id="CHEBI:29985"/>
        <dbReference type="ChEBI" id="CHEBI:58359"/>
        <dbReference type="EC" id="3.5.1.2"/>
    </reaction>
</comment>
<dbReference type="EC" id="3.5.1.2" evidence="8"/>
<dbReference type="PANTHER" id="PTHR47552">
    <property type="entry name" value="PHOSPHORIBOSYLFORMYLGLYCINAMIDINE SYNTHASE SUBUNIT PURQ"/>
    <property type="match status" value="1"/>
</dbReference>
<dbReference type="Gene3D" id="3.40.50.880">
    <property type="match status" value="1"/>
</dbReference>
<organism evidence="9 10">
    <name type="scientific">Thermoflavifilum thermophilum</name>
    <dbReference type="NCBI Taxonomy" id="1393122"/>
    <lineage>
        <taxon>Bacteria</taxon>
        <taxon>Pseudomonadati</taxon>
        <taxon>Bacteroidota</taxon>
        <taxon>Chitinophagia</taxon>
        <taxon>Chitinophagales</taxon>
        <taxon>Chitinophagaceae</taxon>
        <taxon>Thermoflavifilum</taxon>
    </lineage>
</organism>
<dbReference type="SMART" id="SM01211">
    <property type="entry name" value="GATase_5"/>
    <property type="match status" value="1"/>
</dbReference>
<dbReference type="InterPro" id="IPR029062">
    <property type="entry name" value="Class_I_gatase-like"/>
</dbReference>
<evidence type="ECO:0000256" key="8">
    <source>
        <dbReference type="HAMAP-Rule" id="MF_00421"/>
    </source>
</evidence>
<dbReference type="PANTHER" id="PTHR47552:SF1">
    <property type="entry name" value="PHOSPHORIBOSYLFORMYLGLYCINAMIDINE SYNTHASE SUBUNIT PURQ"/>
    <property type="match status" value="1"/>
</dbReference>
<dbReference type="STRING" id="1393122.SAMN05660895_0588"/>
<keyword evidence="3 8" id="KW-0547">Nucleotide-binding</keyword>
<dbReference type="GO" id="GO:0005524">
    <property type="term" value="F:ATP binding"/>
    <property type="evidence" value="ECO:0007669"/>
    <property type="project" value="UniProtKB-KW"/>
</dbReference>
<dbReference type="InterPro" id="IPR010075">
    <property type="entry name" value="PRibForGlyAmidine_synth_PurQ"/>
</dbReference>
<dbReference type="AlphaFoldDB" id="A0A1I7N4U6"/>
<reference evidence="10" key="1">
    <citation type="submission" date="2016-10" db="EMBL/GenBank/DDBJ databases">
        <authorList>
            <person name="Varghese N."/>
            <person name="Submissions S."/>
        </authorList>
    </citation>
    <scope>NUCLEOTIDE SEQUENCE [LARGE SCALE GENOMIC DNA]</scope>
    <source>
        <strain evidence="10">DSM 14807</strain>
    </source>
</reference>
<dbReference type="EMBL" id="FPCJ01000001">
    <property type="protein sequence ID" value="SFV29603.1"/>
    <property type="molecule type" value="Genomic_DNA"/>
</dbReference>
<dbReference type="NCBIfam" id="TIGR01737">
    <property type="entry name" value="FGAM_synth_I"/>
    <property type="match status" value="1"/>
</dbReference>
<dbReference type="PROSITE" id="PS51273">
    <property type="entry name" value="GATASE_TYPE_1"/>
    <property type="match status" value="1"/>
</dbReference>
<feature type="active site" evidence="8">
    <location>
        <position position="206"/>
    </location>
</feature>
<sequence>MKFGVVTFPGSNCDQDMIDALHAMGQQVIRLWHKDTDLSAFSTDDMIILPGGFSYGDYLRCGALARFSPIMSSIIAFARQGGKVLGVCNGFQILCEAHLLPGVLLPNAGRNFICRNTYIISRQPHTLLTRKAAHRPLLVPIAHAEGRYYADEDTIENLFANGQVIFQYCNEHGEVSATSNPNGSLHHIAGICNREKNVFGMMPHPERAVLAELGNTDGRPIFESILSYSSSHQLHSAVS</sequence>
<comment type="function">
    <text evidence="8">Part of the phosphoribosylformylglycinamidine synthase complex involved in the purines biosynthetic pathway. Catalyzes the ATP-dependent conversion of formylglycinamide ribonucleotide (FGAR) and glutamine to yield formylglycinamidine ribonucleotide (FGAM) and glutamate. The FGAM synthase complex is composed of three subunits. PurQ produces an ammonia molecule by converting glutamine to glutamate. PurL transfers the ammonia molecule to FGAR to form FGAM in an ATP-dependent manner. PurS interacts with PurQ and PurL and is thought to assist in the transfer of the ammonia molecule from PurQ to PurL.</text>
</comment>
<dbReference type="RefSeq" id="WP_092460885.1">
    <property type="nucleotide sequence ID" value="NZ_FPCJ01000001.1"/>
</dbReference>
<evidence type="ECO:0000256" key="7">
    <source>
        <dbReference type="ARBA" id="ARBA00022962"/>
    </source>
</evidence>
<dbReference type="HAMAP" id="MF_00421">
    <property type="entry name" value="PurQ"/>
    <property type="match status" value="1"/>
</dbReference>
<dbReference type="SUPFAM" id="SSF52317">
    <property type="entry name" value="Class I glutamine amidotransferase-like"/>
    <property type="match status" value="1"/>
</dbReference>
<feature type="active site" description="Nucleophile" evidence="8">
    <location>
        <position position="88"/>
    </location>
</feature>
<dbReference type="PIRSF" id="PIRSF001586">
    <property type="entry name" value="FGAM_synth_I"/>
    <property type="match status" value="1"/>
</dbReference>
<keyword evidence="1 8" id="KW-0963">Cytoplasm</keyword>
<comment type="subunit">
    <text evidence="8">Part of the FGAM synthase complex composed of 1 PurL, 1 PurQ and 2 PurS subunits.</text>
</comment>
<keyword evidence="2 8" id="KW-0436">Ligase</keyword>
<evidence type="ECO:0000256" key="5">
    <source>
        <dbReference type="ARBA" id="ARBA00022801"/>
    </source>
</evidence>
<dbReference type="GO" id="GO:0005737">
    <property type="term" value="C:cytoplasm"/>
    <property type="evidence" value="ECO:0007669"/>
    <property type="project" value="UniProtKB-SubCell"/>
</dbReference>
<evidence type="ECO:0000256" key="6">
    <source>
        <dbReference type="ARBA" id="ARBA00022840"/>
    </source>
</evidence>
<keyword evidence="7 8" id="KW-0315">Glutamine amidotransferase</keyword>
<dbReference type="NCBIfam" id="NF002957">
    <property type="entry name" value="PRK03619.1"/>
    <property type="match status" value="1"/>
</dbReference>
<evidence type="ECO:0000256" key="4">
    <source>
        <dbReference type="ARBA" id="ARBA00022755"/>
    </source>
</evidence>
<dbReference type="EC" id="6.3.5.3" evidence="8"/>
<keyword evidence="5 8" id="KW-0378">Hydrolase</keyword>
<comment type="subcellular location">
    <subcellularLocation>
        <location evidence="8">Cytoplasm</location>
    </subcellularLocation>
</comment>
<evidence type="ECO:0000313" key="10">
    <source>
        <dbReference type="Proteomes" id="UP000199537"/>
    </source>
</evidence>
<comment type="catalytic activity">
    <reaction evidence="8">
        <text>N(2)-formyl-N(1)-(5-phospho-beta-D-ribosyl)glycinamide + L-glutamine + ATP + H2O = 2-formamido-N(1)-(5-O-phospho-beta-D-ribosyl)acetamidine + L-glutamate + ADP + phosphate + H(+)</text>
        <dbReference type="Rhea" id="RHEA:17129"/>
        <dbReference type="ChEBI" id="CHEBI:15377"/>
        <dbReference type="ChEBI" id="CHEBI:15378"/>
        <dbReference type="ChEBI" id="CHEBI:29985"/>
        <dbReference type="ChEBI" id="CHEBI:30616"/>
        <dbReference type="ChEBI" id="CHEBI:43474"/>
        <dbReference type="ChEBI" id="CHEBI:58359"/>
        <dbReference type="ChEBI" id="CHEBI:147286"/>
        <dbReference type="ChEBI" id="CHEBI:147287"/>
        <dbReference type="ChEBI" id="CHEBI:456216"/>
        <dbReference type="EC" id="6.3.5.3"/>
    </reaction>
</comment>
<keyword evidence="6 8" id="KW-0067">ATP-binding</keyword>
<feature type="active site" evidence="8">
    <location>
        <position position="204"/>
    </location>
</feature>
<gene>
    <name evidence="8" type="primary">purQ</name>
    <name evidence="9" type="ORF">SAMN05660895_0588</name>
</gene>
<dbReference type="GO" id="GO:0004359">
    <property type="term" value="F:glutaminase activity"/>
    <property type="evidence" value="ECO:0007669"/>
    <property type="project" value="UniProtKB-EC"/>
</dbReference>
<evidence type="ECO:0000256" key="1">
    <source>
        <dbReference type="ARBA" id="ARBA00022490"/>
    </source>
</evidence>
<name>A0A1I7N4U6_9BACT</name>
<comment type="pathway">
    <text evidence="8">Purine metabolism; IMP biosynthesis via de novo pathway; 5-amino-1-(5-phospho-D-ribosyl)imidazole from N(2)-formyl-N(1)-(5-phospho-D-ribosyl)glycinamide: step 1/2.</text>
</comment>
<proteinExistence type="inferred from homology"/>
<protein>
    <recommendedName>
        <fullName evidence="8">Phosphoribosylformylglycinamidine synthase subunit PurQ</fullName>
        <shortName evidence="8">FGAM synthase</shortName>
        <ecNumber evidence="8">6.3.5.3</ecNumber>
    </recommendedName>
    <alternativeName>
        <fullName evidence="8">Formylglycinamide ribonucleotide amidotransferase subunit I</fullName>
        <shortName evidence="8">FGAR amidotransferase I</shortName>
        <shortName evidence="8">FGAR-AT I</shortName>
    </alternativeName>
    <alternativeName>
        <fullName evidence="8">Glutaminase PurQ</fullName>
        <ecNumber evidence="8">3.5.1.2</ecNumber>
    </alternativeName>
    <alternativeName>
        <fullName evidence="8">Phosphoribosylformylglycinamidine synthase subunit I</fullName>
    </alternativeName>
</protein>
<evidence type="ECO:0000313" key="9">
    <source>
        <dbReference type="EMBL" id="SFV29603.1"/>
    </source>
</evidence>
<dbReference type="CDD" id="cd01740">
    <property type="entry name" value="GATase1_FGAR_AT"/>
    <property type="match status" value="1"/>
</dbReference>
<dbReference type="UniPathway" id="UPA00074">
    <property type="reaction ID" value="UER00128"/>
</dbReference>
<accession>A0A1I7N4U6</accession>
<keyword evidence="4 8" id="KW-0658">Purine biosynthesis</keyword>
<keyword evidence="10" id="KW-1185">Reference proteome</keyword>
<dbReference type="OrthoDB" id="9804441at2"/>
<dbReference type="Proteomes" id="UP000199537">
    <property type="component" value="Unassembled WGS sequence"/>
</dbReference>
<dbReference type="GO" id="GO:0004642">
    <property type="term" value="F:phosphoribosylformylglycinamidine synthase activity"/>
    <property type="evidence" value="ECO:0007669"/>
    <property type="project" value="UniProtKB-UniRule"/>
</dbReference>
<evidence type="ECO:0000256" key="3">
    <source>
        <dbReference type="ARBA" id="ARBA00022741"/>
    </source>
</evidence>
<evidence type="ECO:0000256" key="2">
    <source>
        <dbReference type="ARBA" id="ARBA00022598"/>
    </source>
</evidence>
<dbReference type="Pfam" id="PF13507">
    <property type="entry name" value="GATase_5"/>
    <property type="match status" value="1"/>
</dbReference>